<dbReference type="PRINTS" id="PR00080">
    <property type="entry name" value="SDRFAMILY"/>
</dbReference>
<dbReference type="Gene3D" id="3.40.50.720">
    <property type="entry name" value="NAD(P)-binding Rossmann-like Domain"/>
    <property type="match status" value="1"/>
</dbReference>
<geneLocation type="plasmid" evidence="4 5">
    <name>pSA2</name>
</geneLocation>
<dbReference type="PANTHER" id="PTHR42879:SF6">
    <property type="entry name" value="NADPH-DEPENDENT REDUCTASE BACG"/>
    <property type="match status" value="1"/>
</dbReference>
<keyword evidence="4" id="KW-0614">Plasmid</keyword>
<dbReference type="Proteomes" id="UP000094626">
    <property type="component" value="Plasmid pSA2"/>
</dbReference>
<evidence type="ECO:0000256" key="2">
    <source>
        <dbReference type="RuleBase" id="RU000363"/>
    </source>
</evidence>
<organism evidence="4 5">
    <name type="scientific">Novosphingobium resinovorum</name>
    <dbReference type="NCBI Taxonomy" id="158500"/>
    <lineage>
        <taxon>Bacteria</taxon>
        <taxon>Pseudomonadati</taxon>
        <taxon>Pseudomonadota</taxon>
        <taxon>Alphaproteobacteria</taxon>
        <taxon>Sphingomonadales</taxon>
        <taxon>Sphingomonadaceae</taxon>
        <taxon>Novosphingobium</taxon>
    </lineage>
</organism>
<evidence type="ECO:0000313" key="5">
    <source>
        <dbReference type="Proteomes" id="UP000094626"/>
    </source>
</evidence>
<dbReference type="NCBIfam" id="NF005468">
    <property type="entry name" value="PRK07062.1"/>
    <property type="match status" value="1"/>
</dbReference>
<evidence type="ECO:0000256" key="1">
    <source>
        <dbReference type="ARBA" id="ARBA00006484"/>
    </source>
</evidence>
<proteinExistence type="inferred from homology"/>
<dbReference type="InterPro" id="IPR002347">
    <property type="entry name" value="SDR_fam"/>
</dbReference>
<keyword evidence="5" id="KW-1185">Reference proteome</keyword>
<feature type="domain" description="Ketoreductase" evidence="3">
    <location>
        <begin position="8"/>
        <end position="163"/>
    </location>
</feature>
<dbReference type="InterPro" id="IPR057326">
    <property type="entry name" value="KR_dom"/>
</dbReference>
<accession>A0A1D8ADP2</accession>
<dbReference type="FunFam" id="3.40.50.720:FF:000084">
    <property type="entry name" value="Short-chain dehydrogenase reductase"/>
    <property type="match status" value="1"/>
</dbReference>
<dbReference type="AlphaFoldDB" id="A0A1D8ADP2"/>
<comment type="similarity">
    <text evidence="1 2">Belongs to the short-chain dehydrogenases/reductases (SDR) family.</text>
</comment>
<sequence>MDLGLAGRVAVVTGGSSGIGLATARRFLDDGASVVICGRDRERLDSAVAKLGGGDNLHAEACDVLDPEAVQRLAENTVSRFGKVDILVNNAGQARLSTFASTLDTDWDAELKLKFFSVIHPTRTFLPLLQASDAGAVVVVNSLLARQPEPHMVCTSAARAGVQNLVKSLSVELAPKVRVNSILIGTVNSGQWERRYRERAAPGVTYQEWLAGLAREKHIPLERFGEPEETAAAIVFLASPAAGFITGAALEVAGGVSRFA</sequence>
<evidence type="ECO:0000313" key="4">
    <source>
        <dbReference type="EMBL" id="AOR80191.1"/>
    </source>
</evidence>
<protein>
    <submittedName>
        <fullName evidence="4">Short chain dehydrogenase</fullName>
    </submittedName>
</protein>
<dbReference type="KEGG" id="nre:BES08_25025"/>
<gene>
    <name evidence="4" type="ORF">BES08_25025</name>
</gene>
<dbReference type="InterPro" id="IPR036291">
    <property type="entry name" value="NAD(P)-bd_dom_sf"/>
</dbReference>
<dbReference type="Pfam" id="PF00106">
    <property type="entry name" value="adh_short"/>
    <property type="match status" value="1"/>
</dbReference>
<reference evidence="5" key="1">
    <citation type="journal article" date="2017" name="J. Biotechnol.">
        <title>Complete genome sequence of Novosphingobium resinovorum SA1, a versatile xenobiotic-degrading bacterium capable of utilizing sulfanilic acid.</title>
        <authorList>
            <person name="Hegedus B."/>
            <person name="Kos P.B."/>
            <person name="Balint B."/>
            <person name="Maroti G."/>
            <person name="Gan H.M."/>
            <person name="Perei K."/>
            <person name="Rakhely G."/>
        </authorList>
    </citation>
    <scope>NUCLEOTIDE SEQUENCE [LARGE SCALE GENOMIC DNA]</scope>
    <source>
        <strain evidence="5">SA1</strain>
    </source>
</reference>
<evidence type="ECO:0000259" key="3">
    <source>
        <dbReference type="SMART" id="SM00822"/>
    </source>
</evidence>
<dbReference type="SUPFAM" id="SSF51735">
    <property type="entry name" value="NAD(P)-binding Rossmann-fold domains"/>
    <property type="match status" value="1"/>
</dbReference>
<dbReference type="PANTHER" id="PTHR42879">
    <property type="entry name" value="3-OXOACYL-(ACYL-CARRIER-PROTEIN) REDUCTASE"/>
    <property type="match status" value="1"/>
</dbReference>
<dbReference type="RefSeq" id="WP_069709604.1">
    <property type="nucleotide sequence ID" value="NZ_CP017077.1"/>
</dbReference>
<dbReference type="PRINTS" id="PR00081">
    <property type="entry name" value="GDHRDH"/>
</dbReference>
<dbReference type="EMBL" id="CP017077">
    <property type="protein sequence ID" value="AOR80191.1"/>
    <property type="molecule type" value="Genomic_DNA"/>
</dbReference>
<dbReference type="InterPro" id="IPR050259">
    <property type="entry name" value="SDR"/>
</dbReference>
<dbReference type="OrthoDB" id="9793325at2"/>
<dbReference type="CDD" id="cd05344">
    <property type="entry name" value="BKR_like_SDR_like"/>
    <property type="match status" value="1"/>
</dbReference>
<name>A0A1D8ADP2_9SPHN</name>
<dbReference type="SMART" id="SM00822">
    <property type="entry name" value="PKS_KR"/>
    <property type="match status" value="1"/>
</dbReference>